<evidence type="ECO:0000313" key="3">
    <source>
        <dbReference type="EMBL" id="EAR51125.1"/>
    </source>
</evidence>
<reference evidence="3 4" key="1">
    <citation type="journal article" date="2010" name="J. Bacteriol.">
        <title>Genome sequences of Oceanicola granulosus HTCC2516(T) and Oceanicola batsensis HTCC2597(TDelta).</title>
        <authorList>
            <person name="Thrash J.C."/>
            <person name="Cho J.C."/>
            <person name="Vergin K.L."/>
            <person name="Giovannoni S.J."/>
        </authorList>
    </citation>
    <scope>NUCLEOTIDE SEQUENCE [LARGE SCALE GENOMIC DNA]</scope>
    <source>
        <strain evidence="4">ATCC BAA-861 / DSM 15982 / KCTC 12143 / HTCC2516</strain>
    </source>
</reference>
<dbReference type="InterPro" id="IPR053722">
    <property type="entry name" value="Curli_assembly_CsgC/AgfC"/>
</dbReference>
<dbReference type="Gene3D" id="2.60.40.2420">
    <property type="match status" value="1"/>
</dbReference>
<evidence type="ECO:0000259" key="2">
    <source>
        <dbReference type="Pfam" id="PF21112"/>
    </source>
</evidence>
<dbReference type="STRING" id="314256.OG2516_18185"/>
<dbReference type="NCBIfam" id="NF041112">
    <property type="entry name" value="chap_CsgH_alph"/>
    <property type="match status" value="1"/>
</dbReference>
<comment type="caution">
    <text evidence="3">The sequence shown here is derived from an EMBL/GenBank/DDBJ whole genome shotgun (WGS) entry which is preliminary data.</text>
</comment>
<feature type="domain" description="CsgH-like" evidence="2">
    <location>
        <begin position="25"/>
        <end position="112"/>
    </location>
</feature>
<sequence>MKRKLTIVAVAALLAPGAAMAEEEACKIAVLQADGMATITGLAHGAQWNSGRYSMSVTVQNGTNRSVSRQGGTIASDADGAATLARSVVSLPPGSEAEIVLELRNGAAETRCFSRLAG</sequence>
<feature type="chain" id="PRO_5004207242" description="CsgH-like domain-containing protein" evidence="1">
    <location>
        <begin position="22"/>
        <end position="118"/>
    </location>
</feature>
<dbReference type="EMBL" id="AAOT01000017">
    <property type="protein sequence ID" value="EAR51125.1"/>
    <property type="molecule type" value="Genomic_DNA"/>
</dbReference>
<dbReference type="Pfam" id="PF21112">
    <property type="entry name" value="CsgH"/>
    <property type="match status" value="1"/>
</dbReference>
<dbReference type="HOGENOM" id="CLU_2070685_0_0_5"/>
<dbReference type="eggNOG" id="ENOG502ZSFZ">
    <property type="taxonomic scope" value="Bacteria"/>
</dbReference>
<proteinExistence type="predicted"/>
<organism evidence="3 4">
    <name type="scientific">Oceanicola granulosus (strain ATCC BAA-861 / DSM 15982 / KCTC 12143 / HTCC2516)</name>
    <dbReference type="NCBI Taxonomy" id="314256"/>
    <lineage>
        <taxon>Bacteria</taxon>
        <taxon>Pseudomonadati</taxon>
        <taxon>Pseudomonadota</taxon>
        <taxon>Alphaproteobacteria</taxon>
        <taxon>Rhodobacterales</taxon>
        <taxon>Roseobacteraceae</taxon>
        <taxon>Oceanicola</taxon>
    </lineage>
</organism>
<evidence type="ECO:0000313" key="4">
    <source>
        <dbReference type="Proteomes" id="UP000003635"/>
    </source>
</evidence>
<feature type="signal peptide" evidence="1">
    <location>
        <begin position="1"/>
        <end position="21"/>
    </location>
</feature>
<dbReference type="RefSeq" id="WP_007257105.1">
    <property type="nucleotide sequence ID" value="NZ_CH724110.1"/>
</dbReference>
<dbReference type="InterPro" id="IPR047726">
    <property type="entry name" value="CsgH_dom"/>
</dbReference>
<keyword evidence="1" id="KW-0732">Signal</keyword>
<dbReference type="Proteomes" id="UP000003635">
    <property type="component" value="Unassembled WGS sequence"/>
</dbReference>
<dbReference type="InterPro" id="IPR048632">
    <property type="entry name" value="CsgH-like"/>
</dbReference>
<protein>
    <recommendedName>
        <fullName evidence="2">CsgH-like domain-containing protein</fullName>
    </recommendedName>
</protein>
<dbReference type="OrthoDB" id="9850081at2"/>
<dbReference type="AlphaFoldDB" id="Q2CEK7"/>
<accession>Q2CEK7</accession>
<evidence type="ECO:0000256" key="1">
    <source>
        <dbReference type="SAM" id="SignalP"/>
    </source>
</evidence>
<keyword evidence="4" id="KW-1185">Reference proteome</keyword>
<gene>
    <name evidence="3" type="ORF">OG2516_18185</name>
</gene>
<name>Q2CEK7_OCEGH</name>